<comment type="caution">
    <text evidence="1">The sequence shown here is derived from an EMBL/GenBank/DDBJ whole genome shotgun (WGS) entry which is preliminary data.</text>
</comment>
<sequence>MNEGFKYYNKDKEIFKKELKKYLPSKIIDAHVHLG</sequence>
<gene>
    <name evidence="1" type="ORF">S03H2_37771</name>
</gene>
<dbReference type="EMBL" id="BARU01023260">
    <property type="protein sequence ID" value="GAH51069.1"/>
    <property type="molecule type" value="Genomic_DNA"/>
</dbReference>
<name>X1HB48_9ZZZZ</name>
<dbReference type="AlphaFoldDB" id="X1HB48"/>
<protein>
    <submittedName>
        <fullName evidence="1">Uncharacterized protein</fullName>
    </submittedName>
</protein>
<reference evidence="1" key="1">
    <citation type="journal article" date="2014" name="Front. Microbiol.">
        <title>High frequency of phylogenetically diverse reductive dehalogenase-homologous genes in deep subseafloor sedimentary metagenomes.</title>
        <authorList>
            <person name="Kawai M."/>
            <person name="Futagami T."/>
            <person name="Toyoda A."/>
            <person name="Takaki Y."/>
            <person name="Nishi S."/>
            <person name="Hori S."/>
            <person name="Arai W."/>
            <person name="Tsubouchi T."/>
            <person name="Morono Y."/>
            <person name="Uchiyama I."/>
            <person name="Ito T."/>
            <person name="Fujiyama A."/>
            <person name="Inagaki F."/>
            <person name="Takami H."/>
        </authorList>
    </citation>
    <scope>NUCLEOTIDE SEQUENCE</scope>
    <source>
        <strain evidence="1">Expedition CK06-06</strain>
    </source>
</reference>
<evidence type="ECO:0000313" key="1">
    <source>
        <dbReference type="EMBL" id="GAH51069.1"/>
    </source>
</evidence>
<organism evidence="1">
    <name type="scientific">marine sediment metagenome</name>
    <dbReference type="NCBI Taxonomy" id="412755"/>
    <lineage>
        <taxon>unclassified sequences</taxon>
        <taxon>metagenomes</taxon>
        <taxon>ecological metagenomes</taxon>
    </lineage>
</organism>
<feature type="non-terminal residue" evidence="1">
    <location>
        <position position="35"/>
    </location>
</feature>
<accession>X1HB48</accession>
<proteinExistence type="predicted"/>